<evidence type="ECO:0000313" key="2">
    <source>
        <dbReference type="EMBL" id="PEG55635.1"/>
    </source>
</evidence>
<dbReference type="EMBL" id="PDCR01000005">
    <property type="protein sequence ID" value="PEG55635.1"/>
    <property type="molecule type" value="Genomic_DNA"/>
</dbReference>
<dbReference type="Proteomes" id="UP000191039">
    <property type="component" value="Unassembled WGS sequence"/>
</dbReference>
<sequence length="62" mass="6305">MGAAPEGPDSVEQTAGDLQVPAGVIVVERPGGISMERTRMSGVLPGLEPMRLVGGSVLFEVG</sequence>
<reference evidence="2 4" key="2">
    <citation type="submission" date="2017-10" db="EMBL/GenBank/DDBJ databases">
        <title>The new phylogeny of genus Mycobacterium.</title>
        <authorList>
            <person name="Tortoli E."/>
            <person name="Trovato A."/>
            <person name="Cirillo D.M."/>
        </authorList>
    </citation>
    <scope>NUCLEOTIDE SEQUENCE [LARGE SCALE GENOMIC DNA]</scope>
    <source>
        <strain evidence="2 4">IP141170001</strain>
    </source>
</reference>
<evidence type="ECO:0000313" key="4">
    <source>
        <dbReference type="Proteomes" id="UP000220340"/>
    </source>
</evidence>
<reference evidence="1 3" key="1">
    <citation type="submission" date="2016-09" db="EMBL/GenBank/DDBJ databases">
        <title>genome sequences of unsequenced Mycobacteria.</title>
        <authorList>
            <person name="Greninger A.L."/>
            <person name="Jerome K.R."/>
            <person name="Mcnair B."/>
            <person name="Wallis C."/>
            <person name="Fang F."/>
        </authorList>
    </citation>
    <scope>NUCLEOTIDE SEQUENCE [LARGE SCALE GENOMIC DNA]</scope>
    <source>
        <strain evidence="1 3">BM1</strain>
    </source>
</reference>
<dbReference type="Proteomes" id="UP000220340">
    <property type="component" value="Unassembled WGS sequence"/>
</dbReference>
<evidence type="ECO:0000313" key="3">
    <source>
        <dbReference type="Proteomes" id="UP000191039"/>
    </source>
</evidence>
<gene>
    <name evidence="1" type="ORF">BV510_11875</name>
    <name evidence="2" type="ORF">CRI78_05075</name>
</gene>
<dbReference type="AlphaFoldDB" id="A0A1Q4H9C7"/>
<dbReference type="EMBL" id="MIJD01000105">
    <property type="protein sequence ID" value="OPE54136.1"/>
    <property type="molecule type" value="Genomic_DNA"/>
</dbReference>
<organism evidence="2 4">
    <name type="scientific">Mycolicibacterium diernhoferi</name>
    <dbReference type="NCBI Taxonomy" id="1801"/>
    <lineage>
        <taxon>Bacteria</taxon>
        <taxon>Bacillati</taxon>
        <taxon>Actinomycetota</taxon>
        <taxon>Actinomycetes</taxon>
        <taxon>Mycobacteriales</taxon>
        <taxon>Mycobacteriaceae</taxon>
        <taxon>Mycolicibacterium</taxon>
    </lineage>
</organism>
<proteinExistence type="predicted"/>
<name>A0A1Q4H9C7_9MYCO</name>
<protein>
    <submittedName>
        <fullName evidence="2">Uncharacterized protein</fullName>
    </submittedName>
</protein>
<accession>A0A1Q4H9C7</accession>
<evidence type="ECO:0000313" key="1">
    <source>
        <dbReference type="EMBL" id="OPE54136.1"/>
    </source>
</evidence>
<comment type="caution">
    <text evidence="2">The sequence shown here is derived from an EMBL/GenBank/DDBJ whole genome shotgun (WGS) entry which is preliminary data.</text>
</comment>
<keyword evidence="4" id="KW-1185">Reference proteome</keyword>